<dbReference type="PROSITE" id="PS51257">
    <property type="entry name" value="PROKAR_LIPOPROTEIN"/>
    <property type="match status" value="1"/>
</dbReference>
<name>A0ABU9DEZ5_9BACL</name>
<protein>
    <submittedName>
        <fullName evidence="4">GerMN domain-containing protein</fullName>
    </submittedName>
</protein>
<evidence type="ECO:0000256" key="2">
    <source>
        <dbReference type="SAM" id="SignalP"/>
    </source>
</evidence>
<evidence type="ECO:0000313" key="4">
    <source>
        <dbReference type="EMBL" id="MEK8127349.1"/>
    </source>
</evidence>
<proteinExistence type="predicted"/>
<feature type="signal peptide" evidence="2">
    <location>
        <begin position="1"/>
        <end position="27"/>
    </location>
</feature>
<evidence type="ECO:0000256" key="1">
    <source>
        <dbReference type="SAM" id="MobiDB-lite"/>
    </source>
</evidence>
<evidence type="ECO:0000259" key="3">
    <source>
        <dbReference type="Pfam" id="PF10646"/>
    </source>
</evidence>
<keyword evidence="2" id="KW-0732">Signal</keyword>
<sequence>MHTHWIKITAAAVVFALIASGCGQKPAAQPLTSPPSEPVKTTEPIKTGSSDTTSQTPPLTQQPQKQSKVIKVFYSDANLENLVEKEAKIEFGEEKDKYAAAFNALKKAPDDQTESLAKHLIFKKAELKDGQLTLDLVMPDAARLGASGEEMLLTALQKTAFQFAEVKTLEVLLEGKKVDSLMGHMELQHPFKR</sequence>
<comment type="caution">
    <text evidence="4">The sequence shown here is derived from an EMBL/GenBank/DDBJ whole genome shotgun (WGS) entry which is preliminary data.</text>
</comment>
<accession>A0ABU9DEZ5</accession>
<dbReference type="EMBL" id="JBBPCC010000002">
    <property type="protein sequence ID" value="MEK8127349.1"/>
    <property type="molecule type" value="Genomic_DNA"/>
</dbReference>
<dbReference type="Proteomes" id="UP001469365">
    <property type="component" value="Unassembled WGS sequence"/>
</dbReference>
<feature type="compositionally biased region" description="Low complexity" evidence="1">
    <location>
        <begin position="49"/>
        <end position="67"/>
    </location>
</feature>
<dbReference type="Pfam" id="PF10646">
    <property type="entry name" value="Germane"/>
    <property type="match status" value="1"/>
</dbReference>
<organism evidence="4 5">
    <name type="scientific">Paenibacillus filicis</name>
    <dbReference type="NCBI Taxonomy" id="669464"/>
    <lineage>
        <taxon>Bacteria</taxon>
        <taxon>Bacillati</taxon>
        <taxon>Bacillota</taxon>
        <taxon>Bacilli</taxon>
        <taxon>Bacillales</taxon>
        <taxon>Paenibacillaceae</taxon>
        <taxon>Paenibacillus</taxon>
    </lineage>
</organism>
<keyword evidence="5" id="KW-1185">Reference proteome</keyword>
<dbReference type="InterPro" id="IPR019606">
    <property type="entry name" value="GerMN"/>
</dbReference>
<reference evidence="4 5" key="1">
    <citation type="submission" date="2024-04" db="EMBL/GenBank/DDBJ databases">
        <title>draft genome sequnece of Paenibacillus filicis.</title>
        <authorList>
            <person name="Kim D.-U."/>
        </authorList>
    </citation>
    <scope>NUCLEOTIDE SEQUENCE [LARGE SCALE GENOMIC DNA]</scope>
    <source>
        <strain evidence="4 5">KACC14197</strain>
    </source>
</reference>
<gene>
    <name evidence="4" type="ORF">WMW72_05415</name>
</gene>
<feature type="region of interest" description="Disordered" evidence="1">
    <location>
        <begin position="25"/>
        <end position="67"/>
    </location>
</feature>
<evidence type="ECO:0000313" key="5">
    <source>
        <dbReference type="Proteomes" id="UP001469365"/>
    </source>
</evidence>
<dbReference type="RefSeq" id="WP_341414398.1">
    <property type="nucleotide sequence ID" value="NZ_JBBPCC010000002.1"/>
</dbReference>
<feature type="domain" description="GerMN" evidence="3">
    <location>
        <begin position="72"/>
        <end position="179"/>
    </location>
</feature>
<feature type="chain" id="PRO_5046473918" evidence="2">
    <location>
        <begin position="28"/>
        <end position="193"/>
    </location>
</feature>